<evidence type="ECO:0008006" key="3">
    <source>
        <dbReference type="Google" id="ProtNLM"/>
    </source>
</evidence>
<protein>
    <recommendedName>
        <fullName evidence="3">Tetratricopeptide repeat-containing protein</fullName>
    </recommendedName>
</protein>
<dbReference type="Gene3D" id="1.25.40.10">
    <property type="entry name" value="Tetratricopeptide repeat domain"/>
    <property type="match status" value="1"/>
</dbReference>
<gene>
    <name evidence="1" type="ORF">SAMN02927921_00019</name>
</gene>
<dbReference type="STRING" id="1150368.SAMN02927921_00019"/>
<dbReference type="InterPro" id="IPR011990">
    <property type="entry name" value="TPR-like_helical_dom_sf"/>
</dbReference>
<dbReference type="OrthoDB" id="1431564at2"/>
<evidence type="ECO:0000313" key="1">
    <source>
        <dbReference type="EMBL" id="SFW11430.1"/>
    </source>
</evidence>
<reference evidence="1 2" key="1">
    <citation type="submission" date="2016-11" db="EMBL/GenBank/DDBJ databases">
        <authorList>
            <person name="Jaros S."/>
            <person name="Januszkiewicz K."/>
            <person name="Wedrychowicz H."/>
        </authorList>
    </citation>
    <scope>NUCLEOTIDE SEQUENCE [LARGE SCALE GENOMIC DNA]</scope>
    <source>
        <strain evidence="1 2">CGMCC 1.12145</strain>
    </source>
</reference>
<dbReference type="EMBL" id="FPJE01000001">
    <property type="protein sequence ID" value="SFW11430.1"/>
    <property type="molecule type" value="Genomic_DNA"/>
</dbReference>
<accession>A0A1K1LP68</accession>
<name>A0A1K1LP68_9FLAO</name>
<organism evidence="1 2">
    <name type="scientific">Sinomicrobium oceani</name>
    <dbReference type="NCBI Taxonomy" id="1150368"/>
    <lineage>
        <taxon>Bacteria</taxon>
        <taxon>Pseudomonadati</taxon>
        <taxon>Bacteroidota</taxon>
        <taxon>Flavobacteriia</taxon>
        <taxon>Flavobacteriales</taxon>
        <taxon>Flavobacteriaceae</taxon>
        <taxon>Sinomicrobium</taxon>
    </lineage>
</organism>
<dbReference type="RefSeq" id="WP_072315268.1">
    <property type="nucleotide sequence ID" value="NZ_FPJE01000001.1"/>
</dbReference>
<dbReference type="AlphaFoldDB" id="A0A1K1LP68"/>
<proteinExistence type="predicted"/>
<evidence type="ECO:0000313" key="2">
    <source>
        <dbReference type="Proteomes" id="UP000182248"/>
    </source>
</evidence>
<dbReference type="SUPFAM" id="SSF48452">
    <property type="entry name" value="TPR-like"/>
    <property type="match status" value="1"/>
</dbReference>
<sequence>MKKIVILAFFASFFTMHGQTDLKKHYEAFYKQMRTQGDIRGAINALTHLYVIEPSDARKDTLAFLYANSGQYVQAINLLGTDKDVSASDMAVDIKAISLKSLDQPQLAVQQYEILFDRKPDAFLAYELADLNLQIGKIEEAKKHIAYGLANAKDDMKVPFYESKPAYEVPLKAALTYEKGLLTYNEDKGKIDEALQLIDEAITLAPHFNLAKQIRQALDNQKTKATATKEEEK</sequence>
<dbReference type="Proteomes" id="UP000182248">
    <property type="component" value="Unassembled WGS sequence"/>
</dbReference>
<keyword evidence="2" id="KW-1185">Reference proteome</keyword>